<evidence type="ECO:0000259" key="1">
    <source>
        <dbReference type="Pfam" id="PF07553"/>
    </source>
</evidence>
<sequence length="102" mass="11672">MKVLLSLKISVSQENAIRQAESYLDFSAFSKSGLIEQLEYERFSKEYATFAVENIKLIGERKRYYMQKVIFTGFSRSGLIDQLLYEGHSEADANYAAEQVGL</sequence>
<dbReference type="Gene3D" id="1.10.10.10">
    <property type="entry name" value="Winged helix-like DNA-binding domain superfamily/Winged helix DNA-binding domain"/>
    <property type="match status" value="2"/>
</dbReference>
<accession>A0ABQ5THR4</accession>
<proteinExistence type="predicted"/>
<dbReference type="InterPro" id="IPR036388">
    <property type="entry name" value="WH-like_DNA-bd_sf"/>
</dbReference>
<name>A0ABQ5THR4_9BACI</name>
<comment type="caution">
    <text evidence="2">The sequence shown here is derived from an EMBL/GenBank/DDBJ whole genome shotgun (WGS) entry which is preliminary data.</text>
</comment>
<reference evidence="2 3" key="1">
    <citation type="submission" date="2023-02" db="EMBL/GenBank/DDBJ databases">
        <title>Oceanobacillus kimchii IFOP_LL358 isolated form Alexandrium catenella lab strain.</title>
        <authorList>
            <person name="Gajardo G."/>
            <person name="Ueki S."/>
            <person name="Maruyama F."/>
        </authorList>
    </citation>
    <scope>NUCLEOTIDE SEQUENCE [LARGE SCALE GENOMIC DNA]</scope>
    <source>
        <strain evidence="2 3">IFOP_LL358</strain>
    </source>
</reference>
<gene>
    <name evidence="2" type="ORF">MACH08_08880</name>
</gene>
<dbReference type="InterPro" id="IPR011434">
    <property type="entry name" value="Ltp-like_HTH"/>
</dbReference>
<organism evidence="2 3">
    <name type="scientific">Oceanobacillus kimchii</name>
    <dbReference type="NCBI Taxonomy" id="746691"/>
    <lineage>
        <taxon>Bacteria</taxon>
        <taxon>Bacillati</taxon>
        <taxon>Bacillota</taxon>
        <taxon>Bacilli</taxon>
        <taxon>Bacillales</taxon>
        <taxon>Bacillaceae</taxon>
        <taxon>Oceanobacillus</taxon>
    </lineage>
</organism>
<dbReference type="EMBL" id="BSKO01000001">
    <property type="protein sequence ID" value="GLO65104.1"/>
    <property type="molecule type" value="Genomic_DNA"/>
</dbReference>
<evidence type="ECO:0000313" key="3">
    <source>
        <dbReference type="Proteomes" id="UP001275436"/>
    </source>
</evidence>
<dbReference type="Pfam" id="PF07553">
    <property type="entry name" value="Lipoprotein_Ltp"/>
    <property type="match status" value="1"/>
</dbReference>
<evidence type="ECO:0000313" key="2">
    <source>
        <dbReference type="EMBL" id="GLO65104.1"/>
    </source>
</evidence>
<feature type="domain" description="Putative host cell surface-exposed lipoprotein Ltp-like HTH region" evidence="1">
    <location>
        <begin position="13"/>
        <end position="55"/>
    </location>
</feature>
<keyword evidence="3" id="KW-1185">Reference proteome</keyword>
<protein>
    <recommendedName>
        <fullName evidence="1">Putative host cell surface-exposed lipoprotein Ltp-like HTH region domain-containing protein</fullName>
    </recommendedName>
</protein>
<dbReference type="Proteomes" id="UP001275436">
    <property type="component" value="Unassembled WGS sequence"/>
</dbReference>
<dbReference type="RefSeq" id="WP_317957758.1">
    <property type="nucleotide sequence ID" value="NZ_BSKO01000001.1"/>
</dbReference>